<reference evidence="3" key="1">
    <citation type="journal article" date="2023" name="Mol. Phylogenet. Evol.">
        <title>Genome-scale phylogeny and comparative genomics of the fungal order Sordariales.</title>
        <authorList>
            <person name="Hensen N."/>
            <person name="Bonometti L."/>
            <person name="Westerberg I."/>
            <person name="Brannstrom I.O."/>
            <person name="Guillou S."/>
            <person name="Cros-Aarteil S."/>
            <person name="Calhoun S."/>
            <person name="Haridas S."/>
            <person name="Kuo A."/>
            <person name="Mondo S."/>
            <person name="Pangilinan J."/>
            <person name="Riley R."/>
            <person name="LaButti K."/>
            <person name="Andreopoulos B."/>
            <person name="Lipzen A."/>
            <person name="Chen C."/>
            <person name="Yan M."/>
            <person name="Daum C."/>
            <person name="Ng V."/>
            <person name="Clum A."/>
            <person name="Steindorff A."/>
            <person name="Ohm R.A."/>
            <person name="Martin F."/>
            <person name="Silar P."/>
            <person name="Natvig D.O."/>
            <person name="Lalanne C."/>
            <person name="Gautier V."/>
            <person name="Ament-Velasquez S.L."/>
            <person name="Kruys A."/>
            <person name="Hutchinson M.I."/>
            <person name="Powell A.J."/>
            <person name="Barry K."/>
            <person name="Miller A.N."/>
            <person name="Grigoriev I.V."/>
            <person name="Debuchy R."/>
            <person name="Gladieux P."/>
            <person name="Hiltunen Thoren M."/>
            <person name="Johannesson H."/>
        </authorList>
    </citation>
    <scope>NUCLEOTIDE SEQUENCE [LARGE SCALE GENOMIC DNA]</scope>
    <source>
        <strain evidence="3">CBS 284.82</strain>
    </source>
</reference>
<protein>
    <submittedName>
        <fullName evidence="2">Uncharacterized protein</fullName>
    </submittedName>
</protein>
<dbReference type="EMBL" id="MU854496">
    <property type="protein sequence ID" value="KAK4034069.1"/>
    <property type="molecule type" value="Genomic_DNA"/>
</dbReference>
<dbReference type="Proteomes" id="UP001303115">
    <property type="component" value="Unassembled WGS sequence"/>
</dbReference>
<evidence type="ECO:0000313" key="3">
    <source>
        <dbReference type="Proteomes" id="UP001303115"/>
    </source>
</evidence>
<dbReference type="AlphaFoldDB" id="A0AAN6P975"/>
<sequence>MRQNTFNSQKDGRPLSSAGTAPSRSKRRSQIYHSKSQSTRVLVQRLGKKHKGARTTQLESLPSRLVRRDAIECFANNCQKIWEDWTSLLRKTTLPPNVASSDARVTAAFRAVDSVISGKQSTYVLRWLAYVRLMALCDSLKPVVRAERENGEAYRERGDRDVNAVIDIYENALRPSDRRGLRDVILEHRRTGKRVKSLAGPSPLFLLIYSDEAETVIRDFRRTDNRTLALVAAKILQRHPTQFVRFCTRLAEEAEWAIRSNRSANMHDIWNIARRKDNR</sequence>
<keyword evidence="3" id="KW-1185">Reference proteome</keyword>
<accession>A0AAN6P975</accession>
<proteinExistence type="predicted"/>
<comment type="caution">
    <text evidence="2">The sequence shown here is derived from an EMBL/GenBank/DDBJ whole genome shotgun (WGS) entry which is preliminary data.</text>
</comment>
<organism evidence="2 3">
    <name type="scientific">Parachaetomium inaequale</name>
    <dbReference type="NCBI Taxonomy" id="2588326"/>
    <lineage>
        <taxon>Eukaryota</taxon>
        <taxon>Fungi</taxon>
        <taxon>Dikarya</taxon>
        <taxon>Ascomycota</taxon>
        <taxon>Pezizomycotina</taxon>
        <taxon>Sordariomycetes</taxon>
        <taxon>Sordariomycetidae</taxon>
        <taxon>Sordariales</taxon>
        <taxon>Chaetomiaceae</taxon>
        <taxon>Parachaetomium</taxon>
    </lineage>
</organism>
<name>A0AAN6P975_9PEZI</name>
<gene>
    <name evidence="2" type="ORF">C8A01DRAFT_19061</name>
</gene>
<evidence type="ECO:0000313" key="2">
    <source>
        <dbReference type="EMBL" id="KAK4034069.1"/>
    </source>
</evidence>
<evidence type="ECO:0000256" key="1">
    <source>
        <dbReference type="SAM" id="MobiDB-lite"/>
    </source>
</evidence>
<feature type="region of interest" description="Disordered" evidence="1">
    <location>
        <begin position="1"/>
        <end position="39"/>
    </location>
</feature>